<gene>
    <name evidence="2" type="ORF">GSLYS_00003157001</name>
</gene>
<proteinExistence type="predicted"/>
<accession>A0AAV2H5P6</accession>
<feature type="compositionally biased region" description="Polar residues" evidence="1">
    <location>
        <begin position="701"/>
        <end position="716"/>
    </location>
</feature>
<organism evidence="2 3">
    <name type="scientific">Lymnaea stagnalis</name>
    <name type="common">Great pond snail</name>
    <name type="synonym">Helix stagnalis</name>
    <dbReference type="NCBI Taxonomy" id="6523"/>
    <lineage>
        <taxon>Eukaryota</taxon>
        <taxon>Metazoa</taxon>
        <taxon>Spiralia</taxon>
        <taxon>Lophotrochozoa</taxon>
        <taxon>Mollusca</taxon>
        <taxon>Gastropoda</taxon>
        <taxon>Heterobranchia</taxon>
        <taxon>Euthyneura</taxon>
        <taxon>Panpulmonata</taxon>
        <taxon>Hygrophila</taxon>
        <taxon>Lymnaeoidea</taxon>
        <taxon>Lymnaeidae</taxon>
        <taxon>Lymnaea</taxon>
    </lineage>
</organism>
<feature type="compositionally biased region" description="Low complexity" evidence="1">
    <location>
        <begin position="104"/>
        <end position="115"/>
    </location>
</feature>
<dbReference type="EMBL" id="CAXITT010000041">
    <property type="protein sequence ID" value="CAL1528987.1"/>
    <property type="molecule type" value="Genomic_DNA"/>
</dbReference>
<feature type="region of interest" description="Disordered" evidence="1">
    <location>
        <begin position="64"/>
        <end position="115"/>
    </location>
</feature>
<feature type="region of interest" description="Disordered" evidence="1">
    <location>
        <begin position="701"/>
        <end position="727"/>
    </location>
</feature>
<reference evidence="2 3" key="1">
    <citation type="submission" date="2024-04" db="EMBL/GenBank/DDBJ databases">
        <authorList>
            <consortium name="Genoscope - CEA"/>
            <person name="William W."/>
        </authorList>
    </citation>
    <scope>NUCLEOTIDE SEQUENCE [LARGE SCALE GENOMIC DNA]</scope>
</reference>
<dbReference type="Proteomes" id="UP001497497">
    <property type="component" value="Unassembled WGS sequence"/>
</dbReference>
<dbReference type="AlphaFoldDB" id="A0AAV2H5P6"/>
<comment type="caution">
    <text evidence="2">The sequence shown here is derived from an EMBL/GenBank/DDBJ whole genome shotgun (WGS) entry which is preliminary data.</text>
</comment>
<evidence type="ECO:0000313" key="2">
    <source>
        <dbReference type="EMBL" id="CAL1528987.1"/>
    </source>
</evidence>
<protein>
    <submittedName>
        <fullName evidence="2">Uncharacterized protein</fullName>
    </submittedName>
</protein>
<sequence>MTSHYKGRRRASYYIELNRQSNDALEEQNVMLMKEVLGLRKREARLNIILDSIRHRDICRSATPKHIQAPPLTTTTGTHSLKERKWRTASINDERRRESIGGTSKDSSALSSLPSQSWAAISDKNNVDTLSTTTNGRSLTRGEPDVTETVRFVGKPRNRALAAVASGQGHRSQGVRSEGVLKKDRKMTIFEEISQVSGSDFNSMEEYLLQTREFDDPIKTNFSLGDLDQDGSDALRELNLFWHHGASPENVTASQMEADPTVHQDGPGLIKDHSKHNPNISRRDQIGRSFGGKISKLPMSGHVVKGEPLMKYARRRHAQPHDGQGLTPEFPPLSSKLEDFRNHYLDQNDSREDRDLSKSHKALDASLHFRNTFDAGLLNTGNGLKSTKAADFSTEQNAYLEDVIQVIKTEESTPKDVSDKRMLRQRFGVESRTMDTPLSSSVLNLRHAVDDDTHDGHGERSKVEQIDQIKAELMEPYPVFISNKKVKMIEPSCFEQTDSGRVKLVGSCTEEFSNIKANPVGPKIEQFGNKKVKVMDCWEEERSDFRGSILVPQKVYFENKKAKMMDSDTREIDKIKHKLVESCLKFESTDVSLSGDLLEPVLKLRAQPRKAGVGVPAVNAVHTIIPPADDHTFKCETTEEFVLTFVDDTRDPYITSDSHSVNLRSLRDDVILNGSFTSKTMSLGHETSPCYVKSAGGIHQSVRTAPQPSLSTSEPSTPAPDYSPESFLGQHTVEEHGHLLERYENMTLLDRISWNERWSIVDTD</sequence>
<keyword evidence="3" id="KW-1185">Reference proteome</keyword>
<evidence type="ECO:0000256" key="1">
    <source>
        <dbReference type="SAM" id="MobiDB-lite"/>
    </source>
</evidence>
<name>A0AAV2H5P6_LYMST</name>
<evidence type="ECO:0000313" key="3">
    <source>
        <dbReference type="Proteomes" id="UP001497497"/>
    </source>
</evidence>